<evidence type="ECO:0000313" key="5">
    <source>
        <dbReference type="Proteomes" id="UP000643810"/>
    </source>
</evidence>
<proteinExistence type="predicted"/>
<dbReference type="InterPro" id="IPR044060">
    <property type="entry name" value="Bacterial_rp_domain"/>
</dbReference>
<name>A0ABR7GE46_9FIRM</name>
<gene>
    <name evidence="4" type="ORF">H8R94_03540</name>
</gene>
<reference evidence="4 5" key="1">
    <citation type="submission" date="2020-08" db="EMBL/GenBank/DDBJ databases">
        <title>Genome public.</title>
        <authorList>
            <person name="Liu C."/>
            <person name="Sun Q."/>
        </authorList>
    </citation>
    <scope>NUCLEOTIDE SEQUENCE [LARGE SCALE GENOMIC DNA]</scope>
    <source>
        <strain evidence="4 5">NSJ-9</strain>
    </source>
</reference>
<keyword evidence="2" id="KW-0812">Transmembrane</keyword>
<keyword evidence="2" id="KW-1133">Transmembrane helix</keyword>
<dbReference type="Proteomes" id="UP000643810">
    <property type="component" value="Unassembled WGS sequence"/>
</dbReference>
<evidence type="ECO:0000313" key="4">
    <source>
        <dbReference type="EMBL" id="MBC5685697.1"/>
    </source>
</evidence>
<evidence type="ECO:0000259" key="3">
    <source>
        <dbReference type="Pfam" id="PF18998"/>
    </source>
</evidence>
<comment type="caution">
    <text evidence="4">The sequence shown here is derived from an EMBL/GenBank/DDBJ whole genome shotgun (WGS) entry which is preliminary data.</text>
</comment>
<keyword evidence="2" id="KW-0472">Membrane</keyword>
<keyword evidence="5" id="KW-1185">Reference proteome</keyword>
<dbReference type="RefSeq" id="WP_186853908.1">
    <property type="nucleotide sequence ID" value="NZ_JACOPG010000001.1"/>
</dbReference>
<organism evidence="4 5">
    <name type="scientific">Roseburia lenta</name>
    <dbReference type="NCBI Taxonomy" id="2763061"/>
    <lineage>
        <taxon>Bacteria</taxon>
        <taxon>Bacillati</taxon>
        <taxon>Bacillota</taxon>
        <taxon>Clostridia</taxon>
        <taxon>Lachnospirales</taxon>
        <taxon>Lachnospiraceae</taxon>
        <taxon>Roseburia</taxon>
    </lineage>
</organism>
<protein>
    <recommendedName>
        <fullName evidence="3">Bacterial repeat domain-containing protein</fullName>
    </recommendedName>
</protein>
<accession>A0ABR7GE46</accession>
<evidence type="ECO:0000256" key="1">
    <source>
        <dbReference type="SAM" id="MobiDB-lite"/>
    </source>
</evidence>
<evidence type="ECO:0000256" key="2">
    <source>
        <dbReference type="SAM" id="Phobius"/>
    </source>
</evidence>
<dbReference type="Pfam" id="PF18998">
    <property type="entry name" value="Flg_new_2"/>
    <property type="match status" value="1"/>
</dbReference>
<dbReference type="EMBL" id="JACOPG010000001">
    <property type="protein sequence ID" value="MBC5685697.1"/>
    <property type="molecule type" value="Genomic_DNA"/>
</dbReference>
<feature type="region of interest" description="Disordered" evidence="1">
    <location>
        <begin position="33"/>
        <end position="52"/>
    </location>
</feature>
<feature type="transmembrane region" description="Helical" evidence="2">
    <location>
        <begin position="593"/>
        <end position="612"/>
    </location>
</feature>
<feature type="domain" description="Bacterial repeat" evidence="3">
    <location>
        <begin position="219"/>
        <end position="275"/>
    </location>
</feature>
<sequence length="617" mass="65866">MKKTKGRMRGILSLVLALLLMVTMIPAQKVLAEGGSGGEENPPQPPKPPVSQGIEFVLEGNARDKFGEMIAAGNDANNIYVKVNEDTSYQKINDLIKSKMVTVSPDGRYQFDKSVTKVSLYVKYDANYMVQFMPNVAGIGFSENAPLVLDGSGSQHIQIDKKVNTITWAYDDVRYGKDAYLEHGTAEIIAVNGTPVAQLPKDPDNFAANAGNKDGGHFAADPGAKITIKLTPDYGYQLSGVQLNGGATLEAQKDVSTFTFTMPDTSVHFKGIFTKSEDAVVTTGNTVKNAAIANGANATNSGNLELKVSDNTNYNTAAATALVSDAVAAEAVDLSLNQVVSKGNGTNWETGITEFENPITLSLALKDYDANYDYTVVRNHNGKLTALDTTAINGTVSFATNQFSTYVIVKKEKSKTPVYSTQANAGAGAPQTTFSQTTKELLDAIGLTAAEKKAIANGANVNVKTLTEKEAKLIESVIGKNKMAETYDINLLLQIAGLADRNITDPSSAIGITITIPDKFINTDTSVKRVYRMVRIHDGKATVIDGTFDANTKQFTFATDGFSTYALVYEDVAATTTTPATTSPKTNDTSLPIAWLLLLGAGLCGCMAVTLVKKKTK</sequence>